<dbReference type="NCBIfam" id="TIGR00252">
    <property type="entry name" value="YraN family protein"/>
    <property type="match status" value="1"/>
</dbReference>
<protein>
    <recommendedName>
        <fullName evidence="2">UPF0102 protein FVW20_17140</fullName>
    </recommendedName>
</protein>
<dbReference type="Pfam" id="PF02021">
    <property type="entry name" value="UPF0102"/>
    <property type="match status" value="1"/>
</dbReference>
<dbReference type="InterPro" id="IPR011856">
    <property type="entry name" value="tRNA_endonuc-like_dom_sf"/>
</dbReference>
<keyword evidence="4" id="KW-1185">Reference proteome</keyword>
<evidence type="ECO:0000256" key="1">
    <source>
        <dbReference type="ARBA" id="ARBA00006738"/>
    </source>
</evidence>
<dbReference type="Proteomes" id="UP001194469">
    <property type="component" value="Unassembled WGS sequence"/>
</dbReference>
<proteinExistence type="inferred from homology"/>
<evidence type="ECO:0000256" key="2">
    <source>
        <dbReference type="HAMAP-Rule" id="MF_00048"/>
    </source>
</evidence>
<evidence type="ECO:0000313" key="3">
    <source>
        <dbReference type="EMBL" id="MBG3878681.1"/>
    </source>
</evidence>
<dbReference type="HAMAP" id="MF_00048">
    <property type="entry name" value="UPF0102"/>
    <property type="match status" value="1"/>
</dbReference>
<dbReference type="InterPro" id="IPR011335">
    <property type="entry name" value="Restrct_endonuc-II-like"/>
</dbReference>
<dbReference type="Gene3D" id="3.40.1350.10">
    <property type="match status" value="1"/>
</dbReference>
<dbReference type="PANTHER" id="PTHR34039">
    <property type="entry name" value="UPF0102 PROTEIN YRAN"/>
    <property type="match status" value="1"/>
</dbReference>
<evidence type="ECO:0000313" key="4">
    <source>
        <dbReference type="Proteomes" id="UP001194469"/>
    </source>
</evidence>
<reference evidence="3 4" key="1">
    <citation type="submission" date="2019-08" db="EMBL/GenBank/DDBJ databases">
        <authorList>
            <person name="Luo N."/>
        </authorList>
    </citation>
    <scope>NUCLEOTIDE SEQUENCE [LARGE SCALE GENOMIC DNA]</scope>
    <source>
        <strain evidence="3 4">NCIMB 9442</strain>
    </source>
</reference>
<dbReference type="EMBL" id="VRYY01000679">
    <property type="protein sequence ID" value="MBG3878681.1"/>
    <property type="molecule type" value="Genomic_DNA"/>
</dbReference>
<comment type="caution">
    <text evidence="3">The sequence shown here is derived from an EMBL/GenBank/DDBJ whole genome shotgun (WGS) entry which is preliminary data.</text>
</comment>
<sequence length="146" mass="15682">MTPPRAATPATASATDNAAIGARGEEAAARLLIQRGLRVLARNWRHGGLELDIVCDDSGTLVFVEVKTRAASGPARPDEALTPAKRGKLVRAARQYLAAHDCWDKPCRFDLVCVVHDGATLTLEHYPHAFDLTASLGGGDTAWQPW</sequence>
<comment type="similarity">
    <text evidence="1 2">Belongs to the UPF0102 family.</text>
</comment>
<organism evidence="3 4">
    <name type="scientific">Nitratidesulfovibrio oxamicus</name>
    <dbReference type="NCBI Taxonomy" id="32016"/>
    <lineage>
        <taxon>Bacteria</taxon>
        <taxon>Pseudomonadati</taxon>
        <taxon>Thermodesulfobacteriota</taxon>
        <taxon>Desulfovibrionia</taxon>
        <taxon>Desulfovibrionales</taxon>
        <taxon>Desulfovibrionaceae</taxon>
        <taxon>Nitratidesulfovibrio</taxon>
    </lineage>
</organism>
<dbReference type="InterPro" id="IPR003509">
    <property type="entry name" value="UPF0102_YraN-like"/>
</dbReference>
<dbReference type="CDD" id="cd20736">
    <property type="entry name" value="PoNe_Nuclease"/>
    <property type="match status" value="1"/>
</dbReference>
<dbReference type="RefSeq" id="WP_196610535.1">
    <property type="nucleotide sequence ID" value="NZ_VRYY01000679.1"/>
</dbReference>
<accession>A0ABS0J893</accession>
<dbReference type="PANTHER" id="PTHR34039:SF1">
    <property type="entry name" value="UPF0102 PROTEIN YRAN"/>
    <property type="match status" value="1"/>
</dbReference>
<dbReference type="NCBIfam" id="NF011273">
    <property type="entry name" value="PRK14680.1"/>
    <property type="match status" value="1"/>
</dbReference>
<dbReference type="SUPFAM" id="SSF52980">
    <property type="entry name" value="Restriction endonuclease-like"/>
    <property type="match status" value="1"/>
</dbReference>
<gene>
    <name evidence="3" type="ORF">FVW20_17140</name>
</gene>
<name>A0ABS0J893_9BACT</name>